<evidence type="ECO:0000259" key="4">
    <source>
        <dbReference type="PROSITE" id="PS50932"/>
    </source>
</evidence>
<comment type="caution">
    <text evidence="5">The sequence shown here is derived from an EMBL/GenBank/DDBJ whole genome shotgun (WGS) entry which is preliminary data.</text>
</comment>
<dbReference type="InterPro" id="IPR010982">
    <property type="entry name" value="Lambda_DNA-bd_dom_sf"/>
</dbReference>
<dbReference type="PANTHER" id="PTHR30146:SF109">
    <property type="entry name" value="HTH-TYPE TRANSCRIPTIONAL REGULATOR GALS"/>
    <property type="match status" value="1"/>
</dbReference>
<keyword evidence="1" id="KW-0805">Transcription regulation</keyword>
<sequence length="339" mass="37628">MAVRMKDVAQSLGVSIVTVSKALKNHPDIAKATRERVMAKIKELNYRPNLMARSLVTGRSSLVGLIVPDLIHPFFSEIAKSLSSALRKKDFFLLVASSESDAVLEDAEIEHMLAHRLDALVVATTQSTSEKLRKVSENGPPLILLDRDFQDFRSNFLGSNDYKVGELATEHLIAIGRKKIAHIRGPENRVGKSRFEGYRDTLERHGVAIDPRYVIAPLGSVDVDGRTRGETAMKNLLSLKMRPDAVFCFNDMIASGAIMAALDAGLKIPRDLAVIGCGNYHYDELLRVPLSTIDQRIEPLGLRTAKMIFRLVEAEGPIRPQRVILEPELVVRESSRVVK</sequence>
<evidence type="ECO:0000256" key="1">
    <source>
        <dbReference type="ARBA" id="ARBA00023015"/>
    </source>
</evidence>
<dbReference type="PANTHER" id="PTHR30146">
    <property type="entry name" value="LACI-RELATED TRANSCRIPTIONAL REPRESSOR"/>
    <property type="match status" value="1"/>
</dbReference>
<dbReference type="SUPFAM" id="SSF47413">
    <property type="entry name" value="lambda repressor-like DNA-binding domains"/>
    <property type="match status" value="1"/>
</dbReference>
<dbReference type="Pfam" id="PF00356">
    <property type="entry name" value="LacI"/>
    <property type="match status" value="1"/>
</dbReference>
<dbReference type="Gene3D" id="1.10.260.40">
    <property type="entry name" value="lambda repressor-like DNA-binding domains"/>
    <property type="match status" value="1"/>
</dbReference>
<dbReference type="PROSITE" id="PS50932">
    <property type="entry name" value="HTH_LACI_2"/>
    <property type="match status" value="1"/>
</dbReference>
<dbReference type="SMART" id="SM00354">
    <property type="entry name" value="HTH_LACI"/>
    <property type="match status" value="1"/>
</dbReference>
<dbReference type="Pfam" id="PF00532">
    <property type="entry name" value="Peripla_BP_1"/>
    <property type="match status" value="1"/>
</dbReference>
<dbReference type="Gene3D" id="3.40.50.2300">
    <property type="match status" value="2"/>
</dbReference>
<accession>A0A7Y9T320</accession>
<organism evidence="5 6">
    <name type="scientific">Tunturiibacter lichenicola</name>
    <dbReference type="NCBI Taxonomy" id="2051959"/>
    <lineage>
        <taxon>Bacteria</taxon>
        <taxon>Pseudomonadati</taxon>
        <taxon>Acidobacteriota</taxon>
        <taxon>Terriglobia</taxon>
        <taxon>Terriglobales</taxon>
        <taxon>Acidobacteriaceae</taxon>
        <taxon>Tunturiibacter</taxon>
    </lineage>
</organism>
<feature type="domain" description="HTH lacI-type" evidence="4">
    <location>
        <begin position="3"/>
        <end position="57"/>
    </location>
</feature>
<gene>
    <name evidence="5" type="ORF">HDF12_002157</name>
</gene>
<protein>
    <submittedName>
        <fullName evidence="5">LacI family transcriptional regulator</fullName>
    </submittedName>
</protein>
<dbReference type="CDD" id="cd01392">
    <property type="entry name" value="HTH_LacI"/>
    <property type="match status" value="1"/>
</dbReference>
<dbReference type="InterPro" id="IPR028082">
    <property type="entry name" value="Peripla_BP_I"/>
</dbReference>
<dbReference type="CDD" id="cd06267">
    <property type="entry name" value="PBP1_LacI_sugar_binding-like"/>
    <property type="match status" value="1"/>
</dbReference>
<keyword evidence="3" id="KW-0804">Transcription</keyword>
<keyword evidence="2" id="KW-0238">DNA-binding</keyword>
<evidence type="ECO:0000313" key="6">
    <source>
        <dbReference type="Proteomes" id="UP000534186"/>
    </source>
</evidence>
<proteinExistence type="predicted"/>
<evidence type="ECO:0000256" key="2">
    <source>
        <dbReference type="ARBA" id="ARBA00023125"/>
    </source>
</evidence>
<evidence type="ECO:0000313" key="5">
    <source>
        <dbReference type="EMBL" id="NYF51792.1"/>
    </source>
</evidence>
<dbReference type="GO" id="GO:0000976">
    <property type="term" value="F:transcription cis-regulatory region binding"/>
    <property type="evidence" value="ECO:0007669"/>
    <property type="project" value="TreeGrafter"/>
</dbReference>
<dbReference type="InterPro" id="IPR001761">
    <property type="entry name" value="Peripla_BP/Lac1_sug-bd_dom"/>
</dbReference>
<evidence type="ECO:0000256" key="3">
    <source>
        <dbReference type="ARBA" id="ARBA00023163"/>
    </source>
</evidence>
<dbReference type="AlphaFoldDB" id="A0A7Y9T320"/>
<dbReference type="GO" id="GO:0003700">
    <property type="term" value="F:DNA-binding transcription factor activity"/>
    <property type="evidence" value="ECO:0007669"/>
    <property type="project" value="TreeGrafter"/>
</dbReference>
<dbReference type="Proteomes" id="UP000534186">
    <property type="component" value="Unassembled WGS sequence"/>
</dbReference>
<name>A0A7Y9T320_9BACT</name>
<reference evidence="5 6" key="1">
    <citation type="submission" date="2020-07" db="EMBL/GenBank/DDBJ databases">
        <title>Genomic Encyclopedia of Type Strains, Phase IV (KMG-V): Genome sequencing to study the core and pangenomes of soil and plant-associated prokaryotes.</title>
        <authorList>
            <person name="Whitman W."/>
        </authorList>
    </citation>
    <scope>NUCLEOTIDE SEQUENCE [LARGE SCALE GENOMIC DNA]</scope>
    <source>
        <strain evidence="5 6">M8UP30</strain>
    </source>
</reference>
<dbReference type="SUPFAM" id="SSF53822">
    <property type="entry name" value="Periplasmic binding protein-like I"/>
    <property type="match status" value="1"/>
</dbReference>
<dbReference type="EMBL" id="JACCCV010000001">
    <property type="protein sequence ID" value="NYF51792.1"/>
    <property type="molecule type" value="Genomic_DNA"/>
</dbReference>
<dbReference type="InterPro" id="IPR000843">
    <property type="entry name" value="HTH_LacI"/>
</dbReference>